<evidence type="ECO:0000256" key="1">
    <source>
        <dbReference type="ARBA" id="ARBA00022801"/>
    </source>
</evidence>
<sequence>MVSMITMRRFVVSLVFVYLCNGQGLEFIKSHYTKYEFQIPMRDGKKLFTSVYVPKDTGEPYPIMFDRTPYSVSPYGIDNYKTALGPSEKFARENFIFVYQDVRGRYMSEGDFVNMTPHRAVKRGPQDTDESTDTYDTIEWLIKHVPNNNGKVGMWGISYPGFYTSAGIIDAHPALKAASPQAPIADWFIGDDFHHNGTLYLPHMFRFFSSFGHPRPLPTLPPPPGSNNSALTQQDGYSFFLGLGPLSNVNEKYFKQDVPFWTEMTQHGTYDEFWQARDLRRHLKNIKPAVMTVGGWFDAEDLFGALNTYKEIEKNSPGTNNTLVMGPWFHGGWSRSDGDALGNVHFNSKTAVFYREEIEFPFFNFWLKGKGDGKLPEAYVFETGTNQWRKEDAWPPKDAKAKTLYFHPGGRLSFDAPTAGPAFDEYISDPNKPVPYINSQAPGMTREHMVEDQRFASTRPDVLTYQTDVLDTDITLAGPLTASLLASTTGTDSDFVVKLIDVYPEDFPDPDPNPAGVHMGGYQQLVRGEAMRGKFRNSFSRPEPFTPGKTEKVEWLMPDIDHCFRRGHRIMVQVQSSWFPLVDRNPQTFVDIYNAKNTDFVKATQRIYRNSGLKVSVRQERP</sequence>
<name>Q02AT7_SOLUE</name>
<organism evidence="3">
    <name type="scientific">Solibacter usitatus (strain Ellin6076)</name>
    <dbReference type="NCBI Taxonomy" id="234267"/>
    <lineage>
        <taxon>Bacteria</taxon>
        <taxon>Pseudomonadati</taxon>
        <taxon>Acidobacteriota</taxon>
        <taxon>Terriglobia</taxon>
        <taxon>Bryobacterales</taxon>
        <taxon>Solibacteraceae</taxon>
        <taxon>Candidatus Solibacter</taxon>
    </lineage>
</organism>
<dbReference type="ESTHER" id="solus-q443u7">
    <property type="family name" value="Cocaine_esterase"/>
</dbReference>
<evidence type="ECO:0000313" key="3">
    <source>
        <dbReference type="EMBL" id="ABJ81829.1"/>
    </source>
</evidence>
<dbReference type="SUPFAM" id="SSF49785">
    <property type="entry name" value="Galactose-binding domain-like"/>
    <property type="match status" value="1"/>
</dbReference>
<dbReference type="Gene3D" id="2.60.120.260">
    <property type="entry name" value="Galactose-binding domain-like"/>
    <property type="match status" value="1"/>
</dbReference>
<feature type="domain" description="Xaa-Pro dipeptidyl-peptidase C-terminal" evidence="2">
    <location>
        <begin position="360"/>
        <end position="618"/>
    </location>
</feature>
<dbReference type="EMBL" id="CP000473">
    <property type="protein sequence ID" value="ABJ81829.1"/>
    <property type="molecule type" value="Genomic_DNA"/>
</dbReference>
<dbReference type="HOGENOM" id="CLU_015590_5_0_0"/>
<dbReference type="SMART" id="SM00939">
    <property type="entry name" value="PepX_C"/>
    <property type="match status" value="1"/>
</dbReference>
<dbReference type="Pfam" id="PF08530">
    <property type="entry name" value="PepX_C"/>
    <property type="match status" value="1"/>
</dbReference>
<dbReference type="KEGG" id="sus:Acid_0830"/>
<dbReference type="SUPFAM" id="SSF53474">
    <property type="entry name" value="alpha/beta-Hydrolases"/>
    <property type="match status" value="1"/>
</dbReference>
<dbReference type="InterPro" id="IPR029058">
    <property type="entry name" value="AB_hydrolase_fold"/>
</dbReference>
<dbReference type="InterPro" id="IPR005674">
    <property type="entry name" value="CocE/Ser_esterase"/>
</dbReference>
<dbReference type="STRING" id="234267.Acid_0830"/>
<proteinExistence type="predicted"/>
<accession>Q02AT7</accession>
<dbReference type="Pfam" id="PF02129">
    <property type="entry name" value="Peptidase_S15"/>
    <property type="match status" value="1"/>
</dbReference>
<dbReference type="AlphaFoldDB" id="Q02AT7"/>
<dbReference type="NCBIfam" id="TIGR00976">
    <property type="entry name" value="CocE_NonD"/>
    <property type="match status" value="1"/>
</dbReference>
<dbReference type="GO" id="GO:0008239">
    <property type="term" value="F:dipeptidyl-peptidase activity"/>
    <property type="evidence" value="ECO:0007669"/>
    <property type="project" value="InterPro"/>
</dbReference>
<dbReference type="InParanoid" id="Q02AT7"/>
<dbReference type="Gene3D" id="3.40.50.1820">
    <property type="entry name" value="alpha/beta hydrolase"/>
    <property type="match status" value="1"/>
</dbReference>
<protein>
    <submittedName>
        <fullName evidence="3">Peptidase S15</fullName>
    </submittedName>
</protein>
<dbReference type="eggNOG" id="COG2936">
    <property type="taxonomic scope" value="Bacteria"/>
</dbReference>
<gene>
    <name evidence="3" type="ordered locus">Acid_0830</name>
</gene>
<reference evidence="3" key="1">
    <citation type="submission" date="2006-10" db="EMBL/GenBank/DDBJ databases">
        <title>Complete sequence of Solibacter usitatus Ellin6076.</title>
        <authorList>
            <consortium name="US DOE Joint Genome Institute"/>
            <person name="Copeland A."/>
            <person name="Lucas S."/>
            <person name="Lapidus A."/>
            <person name="Barry K."/>
            <person name="Detter J.C."/>
            <person name="Glavina del Rio T."/>
            <person name="Hammon N."/>
            <person name="Israni S."/>
            <person name="Dalin E."/>
            <person name="Tice H."/>
            <person name="Pitluck S."/>
            <person name="Thompson L.S."/>
            <person name="Brettin T."/>
            <person name="Bruce D."/>
            <person name="Han C."/>
            <person name="Tapia R."/>
            <person name="Gilna P."/>
            <person name="Schmutz J."/>
            <person name="Larimer F."/>
            <person name="Land M."/>
            <person name="Hauser L."/>
            <person name="Kyrpides N."/>
            <person name="Mikhailova N."/>
            <person name="Janssen P.H."/>
            <person name="Kuske C.R."/>
            <person name="Richardson P."/>
        </authorList>
    </citation>
    <scope>NUCLEOTIDE SEQUENCE</scope>
    <source>
        <strain evidence="3">Ellin6076</strain>
    </source>
</reference>
<dbReference type="InterPro" id="IPR000383">
    <property type="entry name" value="Xaa-Pro-like_dom"/>
</dbReference>
<dbReference type="InterPro" id="IPR013736">
    <property type="entry name" value="Xaa-Pro_dipept_C"/>
</dbReference>
<dbReference type="InterPro" id="IPR008979">
    <property type="entry name" value="Galactose-bd-like_sf"/>
</dbReference>
<keyword evidence="1" id="KW-0378">Hydrolase</keyword>
<dbReference type="OrthoDB" id="319764at2"/>
<evidence type="ECO:0000259" key="2">
    <source>
        <dbReference type="SMART" id="SM00939"/>
    </source>
</evidence>
<dbReference type="Gene3D" id="1.10.3020.10">
    <property type="entry name" value="alpha-amino acid ester hydrolase ( Helical cap domain)"/>
    <property type="match status" value="1"/>
</dbReference>